<keyword evidence="5 9" id="KW-0067">ATP-binding</keyword>
<feature type="binding site" evidence="9">
    <location>
        <position position="73"/>
    </location>
    <ligand>
        <name>substrate</name>
    </ligand>
</feature>
<dbReference type="SUPFAM" id="SSF52374">
    <property type="entry name" value="Nucleotidylyl transferase"/>
    <property type="match status" value="1"/>
</dbReference>
<dbReference type="UniPathway" id="UPA00241">
    <property type="reaction ID" value="UER00355"/>
</dbReference>
<keyword evidence="1 9" id="KW-0963">Cytoplasm</keyword>
<evidence type="ECO:0000256" key="3">
    <source>
        <dbReference type="ARBA" id="ARBA00022695"/>
    </source>
</evidence>
<keyword evidence="4 9" id="KW-0547">Nucleotide-binding</keyword>
<comment type="function">
    <text evidence="9">Reversibly transfers an adenylyl group from ATP to 4'-phosphopantetheine, yielding dephospho-CoA (dPCoA) and pyrophosphate.</text>
</comment>
<dbReference type="GO" id="GO:0005737">
    <property type="term" value="C:cytoplasm"/>
    <property type="evidence" value="ECO:0007669"/>
    <property type="project" value="UniProtKB-SubCell"/>
</dbReference>
<keyword evidence="2 9" id="KW-0808">Transferase</keyword>
<feature type="binding site" evidence="9">
    <location>
        <position position="17"/>
    </location>
    <ligand>
        <name>ATP</name>
        <dbReference type="ChEBI" id="CHEBI:30616"/>
    </ligand>
</feature>
<name>A0A6L6YG34_9BURK</name>
<evidence type="ECO:0000256" key="6">
    <source>
        <dbReference type="ARBA" id="ARBA00022842"/>
    </source>
</evidence>
<dbReference type="HAMAP" id="MF_00151">
    <property type="entry name" value="PPAT_bact"/>
    <property type="match status" value="1"/>
</dbReference>
<feature type="binding site" evidence="9">
    <location>
        <begin position="88"/>
        <end position="90"/>
    </location>
    <ligand>
        <name>ATP</name>
        <dbReference type="ChEBI" id="CHEBI:30616"/>
    </ligand>
</feature>
<sequence>MVIATYPGTFDPLTRGHLDLIRRAAKLFPKLIVACAESKRKHTLFTLEERLEMIQNATAEMSNVEVYGFTGLLATFVREHHSQCIIRGARAVSDFEYEFQMAGMNQILMPEVDTLFLTPAEQYQFVSGSFVREIASMGGDVSGFVTDDVASHLRNKFVAFKQSSD</sequence>
<dbReference type="OrthoDB" id="9806661at2"/>
<dbReference type="GO" id="GO:0005524">
    <property type="term" value="F:ATP binding"/>
    <property type="evidence" value="ECO:0007669"/>
    <property type="project" value="UniProtKB-KW"/>
</dbReference>
<comment type="subunit">
    <text evidence="9">Homohexamer.</text>
</comment>
<dbReference type="PRINTS" id="PR01020">
    <property type="entry name" value="LPSBIOSNTHSS"/>
</dbReference>
<dbReference type="RefSeq" id="WP_160334214.1">
    <property type="nucleotide sequence ID" value="NZ_CALPCV010000001.1"/>
</dbReference>
<feature type="binding site" evidence="9">
    <location>
        <begin position="9"/>
        <end position="10"/>
    </location>
    <ligand>
        <name>ATP</name>
        <dbReference type="ChEBI" id="CHEBI:30616"/>
    </ligand>
</feature>
<dbReference type="EMBL" id="WSRP01000002">
    <property type="protein sequence ID" value="MVX55779.1"/>
    <property type="molecule type" value="Genomic_DNA"/>
</dbReference>
<feature type="binding site" evidence="9">
    <location>
        <position position="87"/>
    </location>
    <ligand>
        <name>substrate</name>
    </ligand>
</feature>
<evidence type="ECO:0000256" key="8">
    <source>
        <dbReference type="ARBA" id="ARBA00029346"/>
    </source>
</evidence>
<evidence type="ECO:0000313" key="11">
    <source>
        <dbReference type="EMBL" id="MVX55779.1"/>
    </source>
</evidence>
<evidence type="ECO:0000256" key="1">
    <source>
        <dbReference type="ARBA" id="ARBA00022490"/>
    </source>
</evidence>
<dbReference type="PANTHER" id="PTHR21342:SF1">
    <property type="entry name" value="PHOSPHOPANTETHEINE ADENYLYLTRANSFERASE"/>
    <property type="match status" value="1"/>
</dbReference>
<comment type="cofactor">
    <cofactor evidence="9">
        <name>Mg(2+)</name>
        <dbReference type="ChEBI" id="CHEBI:18420"/>
    </cofactor>
</comment>
<comment type="pathway">
    <text evidence="9">Cofactor biosynthesis; coenzyme A biosynthesis; CoA from (R)-pantothenate: step 4/5.</text>
</comment>
<organism evidence="11 12">
    <name type="scientific">Parasutterella muris</name>
    <dbReference type="NCBI Taxonomy" id="2565572"/>
    <lineage>
        <taxon>Bacteria</taxon>
        <taxon>Pseudomonadati</taxon>
        <taxon>Pseudomonadota</taxon>
        <taxon>Betaproteobacteria</taxon>
        <taxon>Burkholderiales</taxon>
        <taxon>Sutterellaceae</taxon>
        <taxon>Parasutterella</taxon>
    </lineage>
</organism>
<dbReference type="GO" id="GO:0015937">
    <property type="term" value="P:coenzyme A biosynthetic process"/>
    <property type="evidence" value="ECO:0007669"/>
    <property type="project" value="UniProtKB-UniRule"/>
</dbReference>
<comment type="catalytic activity">
    <reaction evidence="8 9">
        <text>(R)-4'-phosphopantetheine + ATP + H(+) = 3'-dephospho-CoA + diphosphate</text>
        <dbReference type="Rhea" id="RHEA:19801"/>
        <dbReference type="ChEBI" id="CHEBI:15378"/>
        <dbReference type="ChEBI" id="CHEBI:30616"/>
        <dbReference type="ChEBI" id="CHEBI:33019"/>
        <dbReference type="ChEBI" id="CHEBI:57328"/>
        <dbReference type="ChEBI" id="CHEBI:61723"/>
        <dbReference type="EC" id="2.7.7.3"/>
    </reaction>
</comment>
<dbReference type="PANTHER" id="PTHR21342">
    <property type="entry name" value="PHOSPHOPANTETHEINE ADENYLYLTRANSFERASE"/>
    <property type="match status" value="1"/>
</dbReference>
<dbReference type="InterPro" id="IPR004821">
    <property type="entry name" value="Cyt_trans-like"/>
</dbReference>
<dbReference type="CDD" id="cd02163">
    <property type="entry name" value="PPAT"/>
    <property type="match status" value="1"/>
</dbReference>
<evidence type="ECO:0000256" key="2">
    <source>
        <dbReference type="ARBA" id="ARBA00022679"/>
    </source>
</evidence>
<feature type="binding site" evidence="9">
    <location>
        <begin position="123"/>
        <end position="129"/>
    </location>
    <ligand>
        <name>ATP</name>
        <dbReference type="ChEBI" id="CHEBI:30616"/>
    </ligand>
</feature>
<keyword evidence="7 9" id="KW-0173">Coenzyme A biosynthesis</keyword>
<dbReference type="InterPro" id="IPR014729">
    <property type="entry name" value="Rossmann-like_a/b/a_fold"/>
</dbReference>
<keyword evidence="3 9" id="KW-0548">Nucleotidyltransferase</keyword>
<dbReference type="GO" id="GO:0004595">
    <property type="term" value="F:pantetheine-phosphate adenylyltransferase activity"/>
    <property type="evidence" value="ECO:0007669"/>
    <property type="project" value="UniProtKB-UniRule"/>
</dbReference>
<evidence type="ECO:0000256" key="4">
    <source>
        <dbReference type="ARBA" id="ARBA00022741"/>
    </source>
</evidence>
<feature type="site" description="Transition state stabilizer" evidence="9">
    <location>
        <position position="17"/>
    </location>
</feature>
<dbReference type="AlphaFoldDB" id="A0A6L6YG34"/>
<proteinExistence type="inferred from homology"/>
<keyword evidence="12" id="KW-1185">Reference proteome</keyword>
<feature type="binding site" evidence="9">
    <location>
        <position position="9"/>
    </location>
    <ligand>
        <name>substrate</name>
    </ligand>
</feature>
<evidence type="ECO:0000313" key="12">
    <source>
        <dbReference type="Proteomes" id="UP000472580"/>
    </source>
</evidence>
<comment type="caution">
    <text evidence="11">The sequence shown here is derived from an EMBL/GenBank/DDBJ whole genome shotgun (WGS) entry which is preliminary data.</text>
</comment>
<dbReference type="EC" id="2.7.7.3" evidence="9"/>
<dbReference type="InterPro" id="IPR001980">
    <property type="entry name" value="PPAT"/>
</dbReference>
<feature type="domain" description="Cytidyltransferase-like" evidence="10">
    <location>
        <begin position="6"/>
        <end position="133"/>
    </location>
</feature>
<evidence type="ECO:0000256" key="5">
    <source>
        <dbReference type="ARBA" id="ARBA00022840"/>
    </source>
</evidence>
<evidence type="ECO:0000256" key="9">
    <source>
        <dbReference type="HAMAP-Rule" id="MF_00151"/>
    </source>
</evidence>
<protein>
    <recommendedName>
        <fullName evidence="9">Phosphopantetheine adenylyltransferase</fullName>
        <ecNumber evidence="9">2.7.7.3</ecNumber>
    </recommendedName>
    <alternativeName>
        <fullName evidence="9">Dephospho-CoA pyrophosphorylase</fullName>
    </alternativeName>
    <alternativeName>
        <fullName evidence="9">Pantetheine-phosphate adenylyltransferase</fullName>
        <shortName evidence="9">PPAT</shortName>
    </alternativeName>
</protein>
<dbReference type="Gene3D" id="3.40.50.620">
    <property type="entry name" value="HUPs"/>
    <property type="match status" value="1"/>
</dbReference>
<keyword evidence="6 9" id="KW-0460">Magnesium</keyword>
<dbReference type="Proteomes" id="UP000472580">
    <property type="component" value="Unassembled WGS sequence"/>
</dbReference>
<gene>
    <name evidence="9 11" type="primary">coaD</name>
    <name evidence="11" type="ORF">E5987_00975</name>
</gene>
<feature type="binding site" evidence="9">
    <location>
        <position position="98"/>
    </location>
    <ligand>
        <name>ATP</name>
        <dbReference type="ChEBI" id="CHEBI:30616"/>
    </ligand>
</feature>
<reference evidence="11 12" key="1">
    <citation type="submission" date="2019-12" db="EMBL/GenBank/DDBJ databases">
        <title>Microbes associate with the intestines of laboratory mice.</title>
        <authorList>
            <person name="Navarre W."/>
            <person name="Wong E."/>
        </authorList>
    </citation>
    <scope>NUCLEOTIDE SEQUENCE [LARGE SCALE GENOMIC DNA]</scope>
    <source>
        <strain evidence="11 12">NM82_D38</strain>
    </source>
</reference>
<accession>A0A6L6YG34</accession>
<comment type="subcellular location">
    <subcellularLocation>
        <location evidence="9">Cytoplasm</location>
    </subcellularLocation>
</comment>
<dbReference type="NCBIfam" id="TIGR00125">
    <property type="entry name" value="cyt_tran_rel"/>
    <property type="match status" value="1"/>
</dbReference>
<evidence type="ECO:0000256" key="7">
    <source>
        <dbReference type="ARBA" id="ARBA00022993"/>
    </source>
</evidence>
<evidence type="ECO:0000259" key="10">
    <source>
        <dbReference type="Pfam" id="PF01467"/>
    </source>
</evidence>
<comment type="similarity">
    <text evidence="9">Belongs to the bacterial CoaD family.</text>
</comment>
<dbReference type="Pfam" id="PF01467">
    <property type="entry name" value="CTP_transf_like"/>
    <property type="match status" value="1"/>
</dbReference>
<feature type="binding site" evidence="9">
    <location>
        <position position="41"/>
    </location>
    <ligand>
        <name>substrate</name>
    </ligand>
</feature>
<dbReference type="NCBIfam" id="TIGR01510">
    <property type="entry name" value="coaD_prev_kdtB"/>
    <property type="match status" value="1"/>
</dbReference>